<dbReference type="PANTHER" id="PTHR37774:SF4">
    <property type="entry name" value="ATP SYNTHASE PROTEIN MI25"/>
    <property type="match status" value="1"/>
</dbReference>
<organism evidence="16">
    <name type="scientific">Chaetosphaeridium globosum</name>
    <name type="common">Charophycean green alga</name>
    <name type="synonym">Herposteiron globosum</name>
    <dbReference type="NCBI Taxonomy" id="96477"/>
    <lineage>
        <taxon>Eukaryota</taxon>
        <taxon>Viridiplantae</taxon>
        <taxon>Streptophyta</taxon>
        <taxon>Coleochaetophyceae</taxon>
        <taxon>Coleochaetales</taxon>
        <taxon>Chaetosphaeridiaceae</taxon>
        <taxon>Chaetosphaeridium</taxon>
    </lineage>
</organism>
<dbReference type="InterPro" id="IPR008688">
    <property type="entry name" value="ATP_synth_Bsub_B/MI25"/>
</dbReference>
<comment type="similarity">
    <text evidence="3">Belongs to the ATPase protein MI25 family.</text>
</comment>
<feature type="transmembrane region" description="Helical" evidence="15">
    <location>
        <begin position="27"/>
        <end position="45"/>
    </location>
</feature>
<evidence type="ECO:0000256" key="15">
    <source>
        <dbReference type="SAM" id="Phobius"/>
    </source>
</evidence>
<geneLocation type="mitochondrion" evidence="16"/>
<keyword evidence="9" id="KW-0375">Hydrogen ion transport</keyword>
<sequence length="175" mass="19895">MREIIIISILVFSVLSSKQILIYNEEIIVALSFIAFIIFTSRNFGNSIKESFDARSDLISKQLQQSLDSQQTLLSELIQQRSTGIHASIVTIGDSLLSDASSIAQRCKQSIAMRLANIFEQKLKTTLNIQESANLQQKIKHAFRQIVWDEFRFSKLQKHQSKLVQQSIVLLKRGA</sequence>
<evidence type="ECO:0000256" key="12">
    <source>
        <dbReference type="ARBA" id="ARBA00023128"/>
    </source>
</evidence>
<evidence type="ECO:0000256" key="11">
    <source>
        <dbReference type="ARBA" id="ARBA00023065"/>
    </source>
</evidence>
<dbReference type="GO" id="GO:0015078">
    <property type="term" value="F:proton transmembrane transporter activity"/>
    <property type="evidence" value="ECO:0007669"/>
    <property type="project" value="InterPro"/>
</dbReference>
<dbReference type="RefSeq" id="NP_689385.1">
    <property type="nucleotide sequence ID" value="NC_004118.1"/>
</dbReference>
<dbReference type="EMBL" id="AF494279">
    <property type="protein sequence ID" value="AAM96631.1"/>
    <property type="molecule type" value="Genomic_DNA"/>
</dbReference>
<dbReference type="GO" id="GO:0031966">
    <property type="term" value="C:mitochondrial membrane"/>
    <property type="evidence" value="ECO:0007669"/>
    <property type="project" value="UniProtKB-SubCell"/>
</dbReference>
<evidence type="ECO:0000256" key="14">
    <source>
        <dbReference type="ARBA" id="ARBA00023310"/>
    </source>
</evidence>
<evidence type="ECO:0000256" key="5">
    <source>
        <dbReference type="ARBA" id="ARBA00017388"/>
    </source>
</evidence>
<comment type="subcellular location">
    <subcellularLocation>
        <location evidence="2">Mitochondrion membrane</location>
        <topology evidence="2">Single-pass membrane protein</topology>
    </subcellularLocation>
</comment>
<dbReference type="AlphaFoldDB" id="Q8M1D6"/>
<dbReference type="InterPro" id="IPR044988">
    <property type="entry name" value="MI25_plants"/>
</dbReference>
<evidence type="ECO:0000256" key="13">
    <source>
        <dbReference type="ARBA" id="ARBA00023136"/>
    </source>
</evidence>
<evidence type="ECO:0000256" key="2">
    <source>
        <dbReference type="ARBA" id="ARBA00004304"/>
    </source>
</evidence>
<keyword evidence="14" id="KW-0066">ATP synthesis</keyword>
<evidence type="ECO:0000313" key="16">
    <source>
        <dbReference type="EMBL" id="AAM96631.1"/>
    </source>
</evidence>
<dbReference type="GO" id="GO:0015986">
    <property type="term" value="P:proton motive force-driven ATP synthesis"/>
    <property type="evidence" value="ECO:0007669"/>
    <property type="project" value="InterPro"/>
</dbReference>
<dbReference type="GO" id="GO:0045259">
    <property type="term" value="C:proton-transporting ATP synthase complex"/>
    <property type="evidence" value="ECO:0007669"/>
    <property type="project" value="UniProtKB-KW"/>
</dbReference>
<name>Q8M1D6_CHAGL</name>
<comment type="subunit">
    <text evidence="4">F-type ATPases have 2 components, CF(1) - the catalytic core - and CF(0) - the membrane proton channel. CF(1) has five subunits: alpha(3), beta(3), gamma(1), delta(1), epsilon(1). CF(0) has three main subunits: a, b and c.</text>
</comment>
<keyword evidence="13 15" id="KW-0472">Membrane</keyword>
<gene>
    <name evidence="16" type="primary">ymf39</name>
</gene>
<dbReference type="Pfam" id="PF05405">
    <property type="entry name" value="Mt_ATP-synt_B"/>
    <property type="match status" value="1"/>
</dbReference>
<keyword evidence="8 15" id="KW-0812">Transmembrane</keyword>
<proteinExistence type="inferred from homology"/>
<evidence type="ECO:0000256" key="4">
    <source>
        <dbReference type="ARBA" id="ARBA00011648"/>
    </source>
</evidence>
<evidence type="ECO:0000256" key="9">
    <source>
        <dbReference type="ARBA" id="ARBA00022781"/>
    </source>
</evidence>
<keyword evidence="6" id="KW-0813">Transport</keyword>
<keyword evidence="11" id="KW-0406">Ion transport</keyword>
<protein>
    <recommendedName>
        <fullName evidence="5">ATP synthase protein MI25</fullName>
    </recommendedName>
</protein>
<evidence type="ECO:0000256" key="1">
    <source>
        <dbReference type="ARBA" id="ARBA00003096"/>
    </source>
</evidence>
<evidence type="ECO:0000256" key="8">
    <source>
        <dbReference type="ARBA" id="ARBA00022692"/>
    </source>
</evidence>
<dbReference type="PANTHER" id="PTHR37774">
    <property type="entry name" value="ATP SYNTHASE PROTEIN MI25-RELATED"/>
    <property type="match status" value="1"/>
</dbReference>
<comment type="function">
    <text evidence="1">This is one of the chains of the nonenzymatic component (CF(0) subunit) of the mitochondrial ATPase complex.</text>
</comment>
<keyword evidence="7" id="KW-0138">CF(0)</keyword>
<evidence type="ECO:0000256" key="3">
    <source>
        <dbReference type="ARBA" id="ARBA00009281"/>
    </source>
</evidence>
<reference evidence="16" key="1">
    <citation type="journal article" date="2002" name="Proc. Natl. Acad. Sci. U.S.A.">
        <title>The chloroplast and mitochondrial genome sequences of the charophyte Chaetosphaeridium globosum: insights into the timing of the events that restructured organelle DNAs within the green algal lineage that led to land plants.</title>
        <authorList>
            <person name="Turmel M."/>
            <person name="Otis C."/>
            <person name="Lemieux C."/>
        </authorList>
    </citation>
    <scope>NUCLEOTIDE SEQUENCE</scope>
</reference>
<dbReference type="GeneID" id="860627"/>
<keyword evidence="12 16" id="KW-0496">Mitochondrion</keyword>
<accession>Q8M1D6</accession>
<evidence type="ECO:0000256" key="7">
    <source>
        <dbReference type="ARBA" id="ARBA00022547"/>
    </source>
</evidence>
<keyword evidence="10 15" id="KW-1133">Transmembrane helix</keyword>
<evidence type="ECO:0000256" key="6">
    <source>
        <dbReference type="ARBA" id="ARBA00022448"/>
    </source>
</evidence>
<evidence type="ECO:0000256" key="10">
    <source>
        <dbReference type="ARBA" id="ARBA00022989"/>
    </source>
</evidence>